<evidence type="ECO:0000313" key="5">
    <source>
        <dbReference type="EMBL" id="JAB72883.1"/>
    </source>
</evidence>
<evidence type="ECO:0000256" key="3">
    <source>
        <dbReference type="SAM" id="MobiDB-lite"/>
    </source>
</evidence>
<feature type="region of interest" description="Disordered" evidence="3">
    <location>
        <begin position="295"/>
        <end position="476"/>
    </location>
</feature>
<dbReference type="FunFam" id="3.30.70.330:FF:000084">
    <property type="entry name" value="Serine/arginine-rich splicing factor 11 isoform 1"/>
    <property type="match status" value="1"/>
</dbReference>
<dbReference type="SUPFAM" id="SSF54928">
    <property type="entry name" value="RNA-binding domain, RBD"/>
    <property type="match status" value="2"/>
</dbReference>
<evidence type="ECO:0000259" key="4">
    <source>
        <dbReference type="PROSITE" id="PS50102"/>
    </source>
</evidence>
<accession>V5HH98</accession>
<dbReference type="Gene3D" id="3.30.70.330">
    <property type="match status" value="1"/>
</dbReference>
<feature type="compositionally biased region" description="Basic residues" evidence="3">
    <location>
        <begin position="420"/>
        <end position="436"/>
    </location>
</feature>
<feature type="compositionally biased region" description="Basic and acidic residues" evidence="3">
    <location>
        <begin position="437"/>
        <end position="447"/>
    </location>
</feature>
<dbReference type="InterPro" id="IPR034192">
    <property type="entry name" value="SREK1_RRM2"/>
</dbReference>
<organism evidence="5">
    <name type="scientific">Ixodes ricinus</name>
    <name type="common">Common tick</name>
    <name type="synonym">Acarus ricinus</name>
    <dbReference type="NCBI Taxonomy" id="34613"/>
    <lineage>
        <taxon>Eukaryota</taxon>
        <taxon>Metazoa</taxon>
        <taxon>Ecdysozoa</taxon>
        <taxon>Arthropoda</taxon>
        <taxon>Chelicerata</taxon>
        <taxon>Arachnida</taxon>
        <taxon>Acari</taxon>
        <taxon>Parasitiformes</taxon>
        <taxon>Ixodida</taxon>
        <taxon>Ixodoidea</taxon>
        <taxon>Ixodidae</taxon>
        <taxon>Ixodinae</taxon>
        <taxon>Ixodes</taxon>
    </lineage>
</organism>
<keyword evidence="1 2" id="KW-0694">RNA-binding</keyword>
<feature type="domain" description="RRM" evidence="4">
    <location>
        <begin position="163"/>
        <end position="238"/>
    </location>
</feature>
<evidence type="ECO:0000256" key="1">
    <source>
        <dbReference type="ARBA" id="ARBA00022884"/>
    </source>
</evidence>
<dbReference type="FunFam" id="3.30.70.330:FF:002264">
    <property type="match status" value="1"/>
</dbReference>
<dbReference type="InterPro" id="IPR035979">
    <property type="entry name" value="RBD_domain_sf"/>
</dbReference>
<reference evidence="5" key="1">
    <citation type="journal article" date="2015" name="Sci. Rep.">
        <title>Tissue- and time-dependent transcription in Ixodes ricinus salivary glands and midguts when blood feeding on the vertebrate host.</title>
        <authorList>
            <person name="Kotsyfakis M."/>
            <person name="Schwarz A."/>
            <person name="Erhart J."/>
            <person name="Ribeiro J.M."/>
        </authorList>
    </citation>
    <scope>NUCLEOTIDE SEQUENCE</scope>
    <source>
        <tissue evidence="5">Salivary gland and midgut</tissue>
    </source>
</reference>
<dbReference type="SMART" id="SM00360">
    <property type="entry name" value="RRM"/>
    <property type="match status" value="2"/>
</dbReference>
<proteinExistence type="evidence at transcript level"/>
<evidence type="ECO:0000256" key="2">
    <source>
        <dbReference type="PROSITE-ProRule" id="PRU00176"/>
    </source>
</evidence>
<dbReference type="EMBL" id="GANP01011585">
    <property type="protein sequence ID" value="JAB72883.1"/>
    <property type="molecule type" value="mRNA"/>
</dbReference>
<dbReference type="GO" id="GO:0005654">
    <property type="term" value="C:nucleoplasm"/>
    <property type="evidence" value="ECO:0007669"/>
    <property type="project" value="TreeGrafter"/>
</dbReference>
<dbReference type="AlphaFoldDB" id="V5HH98"/>
<name>V5HH98_IXORI</name>
<feature type="compositionally biased region" description="Basic residues" evidence="3">
    <location>
        <begin position="357"/>
        <end position="385"/>
    </location>
</feature>
<dbReference type="GO" id="GO:0003723">
    <property type="term" value="F:RNA binding"/>
    <property type="evidence" value="ECO:0007669"/>
    <property type="project" value="UniProtKB-UniRule"/>
</dbReference>
<dbReference type="PROSITE" id="PS50102">
    <property type="entry name" value="RRM"/>
    <property type="match status" value="1"/>
</dbReference>
<feature type="non-terminal residue" evidence="5">
    <location>
        <position position="1"/>
    </location>
</feature>
<dbReference type="InterPro" id="IPR000504">
    <property type="entry name" value="RRM_dom"/>
</dbReference>
<dbReference type="CDD" id="cd12259">
    <property type="entry name" value="RRM_SRSF11_SREK1"/>
    <property type="match status" value="1"/>
</dbReference>
<feature type="compositionally biased region" description="Basic residues" evidence="3">
    <location>
        <begin position="299"/>
        <end position="350"/>
    </location>
</feature>
<dbReference type="CDD" id="cd12260">
    <property type="entry name" value="RRM2_SREK1"/>
    <property type="match status" value="1"/>
</dbReference>
<dbReference type="Pfam" id="PF00076">
    <property type="entry name" value="RRM_1"/>
    <property type="match status" value="1"/>
</dbReference>
<sequence>YIMETCVAQVTNVAPTATLEQMSTLFGFLGKILEIKMYPSDEFLLQPVAKVCYIRYEEPWSVGVAQHLTNTVFVDRALIVVPVTDGKLPDESRALALTTPVSAVPEEPTIAALSPGLVNQVAMGAGGVQVITTQDPQLAALGLPPYPPLPATMDPTKVEEIRRTVYVGNLDSSATTEQLLKFFSQMGEVKYVRMAGGESQPTRFAFVEFTEQSSVGRALQFNGIEFAGRSLKINHSNNSIVKPQAKSSEAAHKEIEEAMRRVREAQSLITAAIEPEMARAQAVGSPLMPGISAATPMLAKRRSKSPVKPRRSRSRSSRSRSSRRRSRSSSRHRPSRSGSRHRRSHRRSRSRPSSPGPRRRRRSSSSHRRRYSRSRTPPKKSRLKSRRDEFPETSRRRKKSRSPSSRKSSKRGSVTPPPRRSSKKRRKSRSPRRSKSRKEGKATVARDYDEEEKGYDPAALDNSSSPGSGDMDLASD</sequence>
<dbReference type="InterPro" id="IPR012677">
    <property type="entry name" value="Nucleotide-bd_a/b_plait_sf"/>
</dbReference>
<protein>
    <submittedName>
        <fullName evidence="5">Putative splicing regulatory glutamine/lysine-rich protein 1</fullName>
    </submittedName>
</protein>
<dbReference type="PANTHER" id="PTHR32343:SF22">
    <property type="entry name" value="LD29830P"/>
    <property type="match status" value="1"/>
</dbReference>
<dbReference type="PANTHER" id="PTHR32343">
    <property type="entry name" value="SERINE/ARGININE-RICH SPLICING FACTOR"/>
    <property type="match status" value="1"/>
</dbReference>